<dbReference type="EMBL" id="JBJXBP010000004">
    <property type="protein sequence ID" value="KAL3835009.1"/>
    <property type="molecule type" value="Genomic_DNA"/>
</dbReference>
<sequence>MLSSTHQSHFKVQHTPSIASHFPISFLEIRRKKWSEAEERSLIDKYGEMVCDGILCKMKTREKKYKPIALYVNSIHHIRDPNLYPWQWTWKDVSTKVQNMRHQYALVKQKIRKQESLIGEDEFDWMEGITHWSNFLRYKQVFGDVPIGFSTNDSMVVVERGFEGGGDEMDIGQFGQLGQMGDGDFVGGMDLEFDYDGEEGEENYKSENCSKENEGGTQFVCHEDIEEPNESDMRKKRKTLKGVKKKALSFLANNLENLREVETRFEKIEVERELERQRRENLRLETENKRETKWEEMEKDKEVKYEMREKLRRQWVQEWEDMERDSEERERRRRDEELIHEREWEDRLNKRRLEWKKRMDEMLSQHRVEMGQIQARILNEQQNVTNHFLGIVSQWTGQTTGLSDHNGASNHYLSQMMQNLNGGMVHGDARVVEDNQEDQFIVDG</sequence>
<dbReference type="PANTHER" id="PTHR37076">
    <property type="entry name" value="HISTONE-LYSINE N-METHYLTRANSFERASE, H3 LYSINE-79 SPECIFIC-LIKE-RELATED"/>
    <property type="match status" value="1"/>
</dbReference>
<protein>
    <submittedName>
        <fullName evidence="2">Uncharacterized protein</fullName>
    </submittedName>
</protein>
<accession>A0ABD3TDE1</accession>
<organism evidence="2 3">
    <name type="scientific">Penstemon smallii</name>
    <dbReference type="NCBI Taxonomy" id="265156"/>
    <lineage>
        <taxon>Eukaryota</taxon>
        <taxon>Viridiplantae</taxon>
        <taxon>Streptophyta</taxon>
        <taxon>Embryophyta</taxon>
        <taxon>Tracheophyta</taxon>
        <taxon>Spermatophyta</taxon>
        <taxon>Magnoliopsida</taxon>
        <taxon>eudicotyledons</taxon>
        <taxon>Gunneridae</taxon>
        <taxon>Pentapetalae</taxon>
        <taxon>asterids</taxon>
        <taxon>lamiids</taxon>
        <taxon>Lamiales</taxon>
        <taxon>Plantaginaceae</taxon>
        <taxon>Cheloneae</taxon>
        <taxon>Penstemon</taxon>
    </lineage>
</organism>
<proteinExistence type="predicted"/>
<gene>
    <name evidence="2" type="ORF">ACJIZ3_009745</name>
</gene>
<evidence type="ECO:0000313" key="3">
    <source>
        <dbReference type="Proteomes" id="UP001634393"/>
    </source>
</evidence>
<dbReference type="AlphaFoldDB" id="A0ABD3TDE1"/>
<comment type="caution">
    <text evidence="2">The sequence shown here is derived from an EMBL/GenBank/DDBJ whole genome shotgun (WGS) entry which is preliminary data.</text>
</comment>
<name>A0ABD3TDE1_9LAMI</name>
<evidence type="ECO:0000256" key="1">
    <source>
        <dbReference type="SAM" id="Coils"/>
    </source>
</evidence>
<reference evidence="2 3" key="1">
    <citation type="submission" date="2024-12" db="EMBL/GenBank/DDBJ databases">
        <title>The unique morphological basis and parallel evolutionary history of personate flowers in Penstemon.</title>
        <authorList>
            <person name="Depatie T.H."/>
            <person name="Wessinger C.A."/>
        </authorList>
    </citation>
    <scope>NUCLEOTIDE SEQUENCE [LARGE SCALE GENOMIC DNA]</scope>
    <source>
        <strain evidence="2">WTNN_2</strain>
        <tissue evidence="2">Leaf</tissue>
    </source>
</reference>
<evidence type="ECO:0000313" key="2">
    <source>
        <dbReference type="EMBL" id="KAL3835009.1"/>
    </source>
</evidence>
<feature type="coiled-coil region" evidence="1">
    <location>
        <begin position="251"/>
        <end position="287"/>
    </location>
</feature>
<keyword evidence="3" id="KW-1185">Reference proteome</keyword>
<keyword evidence="1" id="KW-0175">Coiled coil</keyword>
<dbReference type="Proteomes" id="UP001634393">
    <property type="component" value="Unassembled WGS sequence"/>
</dbReference>
<dbReference type="PANTHER" id="PTHR37076:SF4">
    <property type="entry name" value="HISTONE-LYSINE N-METHYLTRANSFERASE, H3 LYSINE-79 SPECIFIC-LIKE"/>
    <property type="match status" value="1"/>
</dbReference>